<dbReference type="STRING" id="1095630.A0A2J6T2A3"/>
<keyword evidence="3" id="KW-1185">Reference proteome</keyword>
<evidence type="ECO:0000313" key="2">
    <source>
        <dbReference type="EMBL" id="PMD57152.1"/>
    </source>
</evidence>
<proteinExistence type="predicted"/>
<gene>
    <name evidence="2" type="ORF">K444DRAFT_665579</name>
</gene>
<dbReference type="InParanoid" id="A0A2J6T2A3"/>
<dbReference type="AlphaFoldDB" id="A0A2J6T2A3"/>
<reference evidence="2 3" key="1">
    <citation type="submission" date="2016-04" db="EMBL/GenBank/DDBJ databases">
        <title>A degradative enzymes factory behind the ericoid mycorrhizal symbiosis.</title>
        <authorList>
            <consortium name="DOE Joint Genome Institute"/>
            <person name="Martino E."/>
            <person name="Morin E."/>
            <person name="Grelet G."/>
            <person name="Kuo A."/>
            <person name="Kohler A."/>
            <person name="Daghino S."/>
            <person name="Barry K."/>
            <person name="Choi C."/>
            <person name="Cichocki N."/>
            <person name="Clum A."/>
            <person name="Copeland A."/>
            <person name="Hainaut M."/>
            <person name="Haridas S."/>
            <person name="Labutti K."/>
            <person name="Lindquist E."/>
            <person name="Lipzen A."/>
            <person name="Khouja H.-R."/>
            <person name="Murat C."/>
            <person name="Ohm R."/>
            <person name="Olson A."/>
            <person name="Spatafora J."/>
            <person name="Veneault-Fourrey C."/>
            <person name="Henrissat B."/>
            <person name="Grigoriev I."/>
            <person name="Martin F."/>
            <person name="Perotto S."/>
        </authorList>
    </citation>
    <scope>NUCLEOTIDE SEQUENCE [LARGE SCALE GENOMIC DNA]</scope>
    <source>
        <strain evidence="2 3">E</strain>
    </source>
</reference>
<dbReference type="OrthoDB" id="3552690at2759"/>
<evidence type="ECO:0000313" key="3">
    <source>
        <dbReference type="Proteomes" id="UP000235371"/>
    </source>
</evidence>
<dbReference type="RefSeq" id="XP_024734056.1">
    <property type="nucleotide sequence ID" value="XM_024887084.1"/>
</dbReference>
<accession>A0A2J6T2A3</accession>
<feature type="region of interest" description="Disordered" evidence="1">
    <location>
        <begin position="276"/>
        <end position="394"/>
    </location>
</feature>
<dbReference type="Gene3D" id="3.10.490.10">
    <property type="entry name" value="Gamma-glutamyl cyclotransferase-like"/>
    <property type="match status" value="1"/>
</dbReference>
<evidence type="ECO:0000256" key="1">
    <source>
        <dbReference type="SAM" id="MobiDB-lite"/>
    </source>
</evidence>
<organism evidence="2 3">
    <name type="scientific">Hyaloscypha bicolor E</name>
    <dbReference type="NCBI Taxonomy" id="1095630"/>
    <lineage>
        <taxon>Eukaryota</taxon>
        <taxon>Fungi</taxon>
        <taxon>Dikarya</taxon>
        <taxon>Ascomycota</taxon>
        <taxon>Pezizomycotina</taxon>
        <taxon>Leotiomycetes</taxon>
        <taxon>Helotiales</taxon>
        <taxon>Hyaloscyphaceae</taxon>
        <taxon>Hyaloscypha</taxon>
        <taxon>Hyaloscypha bicolor</taxon>
    </lineage>
</organism>
<feature type="compositionally biased region" description="Polar residues" evidence="1">
    <location>
        <begin position="323"/>
        <end position="344"/>
    </location>
</feature>
<name>A0A2J6T2A3_9HELO</name>
<dbReference type="EMBL" id="KZ613847">
    <property type="protein sequence ID" value="PMD57152.1"/>
    <property type="molecule type" value="Genomic_DNA"/>
</dbReference>
<protein>
    <submittedName>
        <fullName evidence="2">Uncharacterized protein</fullName>
    </submittedName>
</protein>
<feature type="compositionally biased region" description="Low complexity" evidence="1">
    <location>
        <begin position="306"/>
        <end position="319"/>
    </location>
</feature>
<dbReference type="Proteomes" id="UP000235371">
    <property type="component" value="Unassembled WGS sequence"/>
</dbReference>
<sequence length="394" mass="44040">MNKFSSNSVFAPPLCNTFLRNHNPQVATMSMKQIEPYVRRCPIATSFPAPQTPFIYYFLYDGYYNCEEFEKLFPRATKVGLACLQGWVWHINVKGKQNIRKMFYNGEDPSQNGIRSITYGWVYRVVKEDEGSLHGKYGVDRVRMGQCVTVKHPYLPSAVAGLPVILYWDPRNTRDGWNWNKWSSSEAEQLKWKKAAASLRGAGVPKWYIEHVLDTVKRAKPYHTIHDNYTAEDSTIYFNPQDLHYTPPTTFTLPAPLRPYSSQGRIQGQATIGRAVKAIPRSQPTPSGPKSVSRPPSIARPQSTTVPQSVSRPQSSPRPHSATGPQSANPQSGARARPTNQRSTIPPPTGPGPNVKVVKKRKSDSSDDGGQPLKKPMNKKPPPGPSNLRHGTHA</sequence>
<dbReference type="GeneID" id="36595160"/>